<proteinExistence type="predicted"/>
<evidence type="ECO:0000313" key="7">
    <source>
        <dbReference type="Proteomes" id="UP000521943"/>
    </source>
</evidence>
<dbReference type="OrthoDB" id="3219336at2759"/>
<evidence type="ECO:0000259" key="5">
    <source>
        <dbReference type="PROSITE" id="PS50089"/>
    </source>
</evidence>
<protein>
    <recommendedName>
        <fullName evidence="5">RING-type domain-containing protein</fullName>
    </recommendedName>
</protein>
<dbReference type="Pfam" id="PF13923">
    <property type="entry name" value="zf-C3HC4_2"/>
    <property type="match status" value="1"/>
</dbReference>
<keyword evidence="7" id="KW-1185">Reference proteome</keyword>
<dbReference type="GO" id="GO:0008270">
    <property type="term" value="F:zinc ion binding"/>
    <property type="evidence" value="ECO:0007669"/>
    <property type="project" value="UniProtKB-KW"/>
</dbReference>
<keyword evidence="2 4" id="KW-0863">Zinc-finger</keyword>
<dbReference type="PROSITE" id="PS00518">
    <property type="entry name" value="ZF_RING_1"/>
    <property type="match status" value="1"/>
</dbReference>
<gene>
    <name evidence="6" type="ORF">DFP72DRAFT_1064537</name>
</gene>
<dbReference type="EMBL" id="JACGCI010000017">
    <property type="protein sequence ID" value="KAF6759040.1"/>
    <property type="molecule type" value="Genomic_DNA"/>
</dbReference>
<organism evidence="6 7">
    <name type="scientific">Ephemerocybe angulata</name>
    <dbReference type="NCBI Taxonomy" id="980116"/>
    <lineage>
        <taxon>Eukaryota</taxon>
        <taxon>Fungi</taxon>
        <taxon>Dikarya</taxon>
        <taxon>Basidiomycota</taxon>
        <taxon>Agaricomycotina</taxon>
        <taxon>Agaricomycetes</taxon>
        <taxon>Agaricomycetidae</taxon>
        <taxon>Agaricales</taxon>
        <taxon>Agaricineae</taxon>
        <taxon>Psathyrellaceae</taxon>
        <taxon>Ephemerocybe</taxon>
    </lineage>
</organism>
<comment type="caution">
    <text evidence="6">The sequence shown here is derived from an EMBL/GenBank/DDBJ whole genome shotgun (WGS) entry which is preliminary data.</text>
</comment>
<dbReference type="Gene3D" id="3.30.40.10">
    <property type="entry name" value="Zinc/RING finger domain, C3HC4 (zinc finger)"/>
    <property type="match status" value="1"/>
</dbReference>
<evidence type="ECO:0000256" key="1">
    <source>
        <dbReference type="ARBA" id="ARBA00022723"/>
    </source>
</evidence>
<evidence type="ECO:0000256" key="4">
    <source>
        <dbReference type="PROSITE-ProRule" id="PRU00175"/>
    </source>
</evidence>
<name>A0A8H6I531_9AGAR</name>
<sequence length="290" mass="33076">MPPQGEHIYSSKEPKPWQLFQQCHGSRLLHLPECDLAFRTFPPLQPVDPNGSKIRASQQPPALVSKLRPLSFGDAKPIRILSRHHSRLRLLGNATKEVPNEHLTLEIPNKEGEQNVEASDDKTLQGIIKAVEDAGTCTICTFFMSNPYTLGCGHTFCGRCILRAFEASFLVQVCDMEIEDHEFHDWDECQSLPTCEYELKRLFECIEEHKKNPTDYLRYPCPGCKEASRKAPRINQVLRDTLDQMVTVLDGRFVPEVYDPTDPHRGIVSFDLLFLTETICKKLGEKKILD</sequence>
<dbReference type="PROSITE" id="PS50089">
    <property type="entry name" value="ZF_RING_2"/>
    <property type="match status" value="1"/>
</dbReference>
<feature type="domain" description="RING-type" evidence="5">
    <location>
        <begin position="137"/>
        <end position="174"/>
    </location>
</feature>
<dbReference type="Proteomes" id="UP000521943">
    <property type="component" value="Unassembled WGS sequence"/>
</dbReference>
<evidence type="ECO:0000313" key="6">
    <source>
        <dbReference type="EMBL" id="KAF6759040.1"/>
    </source>
</evidence>
<evidence type="ECO:0000256" key="3">
    <source>
        <dbReference type="ARBA" id="ARBA00022833"/>
    </source>
</evidence>
<keyword evidence="1" id="KW-0479">Metal-binding</keyword>
<accession>A0A8H6I531</accession>
<dbReference type="InterPro" id="IPR013083">
    <property type="entry name" value="Znf_RING/FYVE/PHD"/>
</dbReference>
<reference evidence="6 7" key="1">
    <citation type="submission" date="2020-07" db="EMBL/GenBank/DDBJ databases">
        <title>Comparative genomics of pyrophilous fungi reveals a link between fire events and developmental genes.</title>
        <authorList>
            <consortium name="DOE Joint Genome Institute"/>
            <person name="Steindorff A.S."/>
            <person name="Carver A."/>
            <person name="Calhoun S."/>
            <person name="Stillman K."/>
            <person name="Liu H."/>
            <person name="Lipzen A."/>
            <person name="Pangilinan J."/>
            <person name="Labutti K."/>
            <person name="Bruns T.D."/>
            <person name="Grigoriev I.V."/>
        </authorList>
    </citation>
    <scope>NUCLEOTIDE SEQUENCE [LARGE SCALE GENOMIC DNA]</scope>
    <source>
        <strain evidence="6 7">CBS 144469</strain>
    </source>
</reference>
<dbReference type="SUPFAM" id="SSF57850">
    <property type="entry name" value="RING/U-box"/>
    <property type="match status" value="1"/>
</dbReference>
<evidence type="ECO:0000256" key="2">
    <source>
        <dbReference type="ARBA" id="ARBA00022771"/>
    </source>
</evidence>
<dbReference type="InterPro" id="IPR017907">
    <property type="entry name" value="Znf_RING_CS"/>
</dbReference>
<dbReference type="AlphaFoldDB" id="A0A8H6I531"/>
<keyword evidence="3" id="KW-0862">Zinc</keyword>
<dbReference type="InterPro" id="IPR001841">
    <property type="entry name" value="Znf_RING"/>
</dbReference>